<feature type="active site" description="Nucleophile" evidence="4">
    <location>
        <position position="45"/>
    </location>
</feature>
<gene>
    <name evidence="6" type="ORF">HQ36_03885</name>
</gene>
<evidence type="ECO:0000313" key="7">
    <source>
        <dbReference type="Proteomes" id="UP000030134"/>
    </source>
</evidence>
<dbReference type="GO" id="GO:0016787">
    <property type="term" value="F:hydrolase activity"/>
    <property type="evidence" value="ECO:0007669"/>
    <property type="project" value="UniProtKB-UniRule"/>
</dbReference>
<dbReference type="Proteomes" id="UP000030134">
    <property type="component" value="Unassembled WGS sequence"/>
</dbReference>
<dbReference type="EMBL" id="JQZW01000008">
    <property type="protein sequence ID" value="KGN98066.1"/>
    <property type="molecule type" value="Genomic_DNA"/>
</dbReference>
<dbReference type="InterPro" id="IPR050301">
    <property type="entry name" value="NTE"/>
</dbReference>
<dbReference type="eggNOG" id="COG1752">
    <property type="taxonomic scope" value="Bacteria"/>
</dbReference>
<reference evidence="6 7" key="1">
    <citation type="submission" date="2014-08" db="EMBL/GenBank/DDBJ databases">
        <title>Porphyromonas gingivicanis strain:COT-022_OH1391 Genome sequencing.</title>
        <authorList>
            <person name="Wallis C."/>
            <person name="Deusch O."/>
            <person name="O'Flynn C."/>
            <person name="Davis I."/>
            <person name="Jospin G."/>
            <person name="Darling A.E."/>
            <person name="Coil D.A."/>
            <person name="Alexiev A."/>
            <person name="Horsfall A."/>
            <person name="Kirkwood N."/>
            <person name="Harris S."/>
            <person name="Eisen J.A."/>
        </authorList>
    </citation>
    <scope>NUCLEOTIDE SEQUENCE [LARGE SCALE GENOMIC DNA]</scope>
    <source>
        <strain evidence="7">COT-022 OH1391</strain>
    </source>
</reference>
<feature type="short sequence motif" description="DGA/G" evidence="4">
    <location>
        <begin position="157"/>
        <end position="159"/>
    </location>
</feature>
<protein>
    <submittedName>
        <fullName evidence="6">Phospholipase</fullName>
    </submittedName>
</protein>
<organism evidence="6 7">
    <name type="scientific">Porphyromonas gingivicanis</name>
    <dbReference type="NCBI Taxonomy" id="266762"/>
    <lineage>
        <taxon>Bacteria</taxon>
        <taxon>Pseudomonadati</taxon>
        <taxon>Bacteroidota</taxon>
        <taxon>Bacteroidia</taxon>
        <taxon>Bacteroidales</taxon>
        <taxon>Porphyromonadaceae</taxon>
        <taxon>Porphyromonas</taxon>
    </lineage>
</organism>
<sequence>MDTSKIKYPLGLALSGGSIKGFAHIGVLKYMDEVGLRPDIIAGTSSGSIVGAFYSDGYTPDEIFERLSSIGFKGMTSLYPNKGGMFSTRNFTKFLKDNLRHRRLEDLPIPVRIVATDLDNGCEHVFTSGPLSQIITASCSIPVLFQPKVIKGISYVDGGLFRNYPVTVIRQECAKVLGVNLGPEQTKECKKTLRGVAERSWSLVFRQNTRADKAVCDLTLETHAIMQYKMFDVSSAKDIMELGYELARHNHIERLLPIKSLPE</sequence>
<dbReference type="OrthoDB" id="9770965at2"/>
<comment type="caution">
    <text evidence="4">Lacks conserved residue(s) required for the propagation of feature annotation.</text>
</comment>
<evidence type="ECO:0000256" key="3">
    <source>
        <dbReference type="ARBA" id="ARBA00023098"/>
    </source>
</evidence>
<name>A0A0A2G498_9PORP</name>
<dbReference type="AlphaFoldDB" id="A0A0A2G498"/>
<dbReference type="SUPFAM" id="SSF52151">
    <property type="entry name" value="FabD/lysophospholipase-like"/>
    <property type="match status" value="1"/>
</dbReference>
<accession>A0A0A2G498</accession>
<evidence type="ECO:0000259" key="5">
    <source>
        <dbReference type="PROSITE" id="PS51635"/>
    </source>
</evidence>
<dbReference type="GO" id="GO:0016042">
    <property type="term" value="P:lipid catabolic process"/>
    <property type="evidence" value="ECO:0007669"/>
    <property type="project" value="UniProtKB-UniRule"/>
</dbReference>
<proteinExistence type="predicted"/>
<keyword evidence="2 4" id="KW-0442">Lipid degradation</keyword>
<evidence type="ECO:0000256" key="2">
    <source>
        <dbReference type="ARBA" id="ARBA00022963"/>
    </source>
</evidence>
<dbReference type="InterPro" id="IPR016035">
    <property type="entry name" value="Acyl_Trfase/lysoPLipase"/>
</dbReference>
<dbReference type="InterPro" id="IPR002641">
    <property type="entry name" value="PNPLA_dom"/>
</dbReference>
<keyword evidence="3 4" id="KW-0443">Lipid metabolism</keyword>
<dbReference type="PANTHER" id="PTHR14226:SF78">
    <property type="entry name" value="SLR0060 PROTEIN"/>
    <property type="match status" value="1"/>
</dbReference>
<evidence type="ECO:0000256" key="4">
    <source>
        <dbReference type="PROSITE-ProRule" id="PRU01161"/>
    </source>
</evidence>
<evidence type="ECO:0000256" key="1">
    <source>
        <dbReference type="ARBA" id="ARBA00022801"/>
    </source>
</evidence>
<dbReference type="STRING" id="266762.HQ36_03885"/>
<feature type="domain" description="PNPLA" evidence="5">
    <location>
        <begin position="12"/>
        <end position="170"/>
    </location>
</feature>
<keyword evidence="7" id="KW-1185">Reference proteome</keyword>
<dbReference type="Pfam" id="PF01734">
    <property type="entry name" value="Patatin"/>
    <property type="match status" value="1"/>
</dbReference>
<dbReference type="Gene3D" id="3.40.1090.10">
    <property type="entry name" value="Cytosolic phospholipase A2 catalytic domain"/>
    <property type="match status" value="2"/>
</dbReference>
<evidence type="ECO:0000313" key="6">
    <source>
        <dbReference type="EMBL" id="KGN98066.1"/>
    </source>
</evidence>
<feature type="active site" description="Proton acceptor" evidence="4">
    <location>
        <position position="157"/>
    </location>
</feature>
<dbReference type="PROSITE" id="PS51635">
    <property type="entry name" value="PNPLA"/>
    <property type="match status" value="1"/>
</dbReference>
<comment type="caution">
    <text evidence="6">The sequence shown here is derived from an EMBL/GenBank/DDBJ whole genome shotgun (WGS) entry which is preliminary data.</text>
</comment>
<dbReference type="RefSeq" id="WP_036883549.1">
    <property type="nucleotide sequence ID" value="NZ_JQZW01000008.1"/>
</dbReference>
<dbReference type="CDD" id="cd07205">
    <property type="entry name" value="Pat_PNPLA6_PNPLA7_NTE1_like"/>
    <property type="match status" value="1"/>
</dbReference>
<keyword evidence="1 4" id="KW-0378">Hydrolase</keyword>
<feature type="short sequence motif" description="GXSXG" evidence="4">
    <location>
        <begin position="43"/>
        <end position="47"/>
    </location>
</feature>
<dbReference type="PANTHER" id="PTHR14226">
    <property type="entry name" value="NEUROPATHY TARGET ESTERASE/SWISS CHEESE D.MELANOGASTER"/>
    <property type="match status" value="1"/>
</dbReference>